<keyword evidence="2" id="KW-0812">Transmembrane</keyword>
<dbReference type="Pfam" id="PF25130">
    <property type="entry name" value="DUF7820"/>
    <property type="match status" value="1"/>
</dbReference>
<sequence>MAFTPFPHSPTKGIQQLPNIHITFDAVKTLNNRSSELTTECKIPYIEDGIEVVPIEQSNTLAPIHSPSHDDKEVLILPQSPQDTIALNKQLPLPPKPSWTRWPFKKRVLAILGFIAISLIVGLTVMTVKRRSPTNEVKVLRGSFAFPLPFWALQDRYCLSGGKNETIAWQCLESANGVRIDLLPPPNKDSSVPNIRIGSLPNNNGTIYHGQQPPAIQSTVFSLLEEGEPILGGEEPDTKFPVYHFRTTYNRVSILKEDDFTIAERLTTSNWEHPALQPGEVVWQCVFNATTIEGYLFANERLVDPADTESAPTVVQGLPTIPRRFKLVEYYNSRGNSPYCEKMKVQNGTLARIKGEKIMLRVLGAESTANATVTRRNRRTKFRVRQQQSDPEWLRSTDEKMGQRLHPLEKKMGKATVEEANGAENAGDANARAALDLEKKAREEKARKKRAKEEKRRENARYLSTTMGGGVGFYS</sequence>
<dbReference type="Proteomes" id="UP000799424">
    <property type="component" value="Unassembled WGS sequence"/>
</dbReference>
<evidence type="ECO:0000313" key="5">
    <source>
        <dbReference type="Proteomes" id="UP000799424"/>
    </source>
</evidence>
<feature type="domain" description="DUF7820" evidence="3">
    <location>
        <begin position="132"/>
        <end position="301"/>
    </location>
</feature>
<evidence type="ECO:0000256" key="1">
    <source>
        <dbReference type="SAM" id="MobiDB-lite"/>
    </source>
</evidence>
<dbReference type="AlphaFoldDB" id="A0A6A6ZHR6"/>
<proteinExistence type="predicted"/>
<name>A0A6A6ZHR6_9PLEO</name>
<feature type="transmembrane region" description="Helical" evidence="2">
    <location>
        <begin position="108"/>
        <end position="128"/>
    </location>
</feature>
<organism evidence="4 5">
    <name type="scientific">Ophiobolus disseminans</name>
    <dbReference type="NCBI Taxonomy" id="1469910"/>
    <lineage>
        <taxon>Eukaryota</taxon>
        <taxon>Fungi</taxon>
        <taxon>Dikarya</taxon>
        <taxon>Ascomycota</taxon>
        <taxon>Pezizomycotina</taxon>
        <taxon>Dothideomycetes</taxon>
        <taxon>Pleosporomycetidae</taxon>
        <taxon>Pleosporales</taxon>
        <taxon>Pleosporineae</taxon>
        <taxon>Phaeosphaeriaceae</taxon>
        <taxon>Ophiobolus</taxon>
    </lineage>
</organism>
<accession>A0A6A6ZHR6</accession>
<evidence type="ECO:0000313" key="4">
    <source>
        <dbReference type="EMBL" id="KAF2820516.1"/>
    </source>
</evidence>
<evidence type="ECO:0000256" key="2">
    <source>
        <dbReference type="SAM" id="Phobius"/>
    </source>
</evidence>
<keyword evidence="2" id="KW-0472">Membrane</keyword>
<reference evidence="4" key="1">
    <citation type="journal article" date="2020" name="Stud. Mycol.">
        <title>101 Dothideomycetes genomes: a test case for predicting lifestyles and emergence of pathogens.</title>
        <authorList>
            <person name="Haridas S."/>
            <person name="Albert R."/>
            <person name="Binder M."/>
            <person name="Bloem J."/>
            <person name="Labutti K."/>
            <person name="Salamov A."/>
            <person name="Andreopoulos B."/>
            <person name="Baker S."/>
            <person name="Barry K."/>
            <person name="Bills G."/>
            <person name="Bluhm B."/>
            <person name="Cannon C."/>
            <person name="Castanera R."/>
            <person name="Culley D."/>
            <person name="Daum C."/>
            <person name="Ezra D."/>
            <person name="Gonzalez J."/>
            <person name="Henrissat B."/>
            <person name="Kuo A."/>
            <person name="Liang C."/>
            <person name="Lipzen A."/>
            <person name="Lutzoni F."/>
            <person name="Magnuson J."/>
            <person name="Mondo S."/>
            <person name="Nolan M."/>
            <person name="Ohm R."/>
            <person name="Pangilinan J."/>
            <person name="Park H.-J."/>
            <person name="Ramirez L."/>
            <person name="Alfaro M."/>
            <person name="Sun H."/>
            <person name="Tritt A."/>
            <person name="Yoshinaga Y."/>
            <person name="Zwiers L.-H."/>
            <person name="Turgeon B."/>
            <person name="Goodwin S."/>
            <person name="Spatafora J."/>
            <person name="Crous P."/>
            <person name="Grigoriev I."/>
        </authorList>
    </citation>
    <scope>NUCLEOTIDE SEQUENCE</scope>
    <source>
        <strain evidence="4">CBS 113818</strain>
    </source>
</reference>
<dbReference type="InterPro" id="IPR056722">
    <property type="entry name" value="DUF7820"/>
</dbReference>
<dbReference type="OrthoDB" id="5384459at2759"/>
<keyword evidence="5" id="KW-1185">Reference proteome</keyword>
<evidence type="ECO:0000259" key="3">
    <source>
        <dbReference type="Pfam" id="PF25130"/>
    </source>
</evidence>
<keyword evidence="2" id="KW-1133">Transmembrane helix</keyword>
<protein>
    <recommendedName>
        <fullName evidence="3">DUF7820 domain-containing protein</fullName>
    </recommendedName>
</protein>
<gene>
    <name evidence="4" type="ORF">CC86DRAFT_411816</name>
</gene>
<dbReference type="PANTHER" id="PTHR42078:SF1">
    <property type="entry name" value="GLUCAN 1, 4-ALPHA-GLUCOSIDASE"/>
    <property type="match status" value="1"/>
</dbReference>
<feature type="region of interest" description="Disordered" evidence="1">
    <location>
        <begin position="440"/>
        <end position="475"/>
    </location>
</feature>
<feature type="compositionally biased region" description="Basic and acidic residues" evidence="1">
    <location>
        <begin position="440"/>
        <end position="460"/>
    </location>
</feature>
<dbReference type="PANTHER" id="PTHR42078">
    <property type="entry name" value="GLUCAN 1, 4-ALPHA-GLUCOSIDASE"/>
    <property type="match status" value="1"/>
</dbReference>
<dbReference type="EMBL" id="MU006240">
    <property type="protein sequence ID" value="KAF2820516.1"/>
    <property type="molecule type" value="Genomic_DNA"/>
</dbReference>